<evidence type="ECO:0000313" key="4">
    <source>
        <dbReference type="EMBL" id="EAR26315.1"/>
    </source>
</evidence>
<dbReference type="eggNOG" id="COG0709">
    <property type="taxonomic scope" value="Bacteria"/>
</dbReference>
<keyword evidence="4" id="KW-0808">Transferase</keyword>
<evidence type="ECO:0000313" key="5">
    <source>
        <dbReference type="Proteomes" id="UP000006201"/>
    </source>
</evidence>
<dbReference type="PANTHER" id="PTHR10256:SF0">
    <property type="entry name" value="INACTIVE SELENIDE, WATER DIKINASE-LIKE PROTEIN-RELATED"/>
    <property type="match status" value="1"/>
</dbReference>
<dbReference type="GO" id="GO:0005737">
    <property type="term" value="C:cytoplasm"/>
    <property type="evidence" value="ECO:0007669"/>
    <property type="project" value="TreeGrafter"/>
</dbReference>
<dbReference type="STRING" id="87626.PTD2_22735"/>
<dbReference type="Gene3D" id="3.50.50.100">
    <property type="match status" value="1"/>
</dbReference>
<keyword evidence="4" id="KW-0418">Kinase</keyword>
<dbReference type="InterPro" id="IPR016188">
    <property type="entry name" value="PurM-like_N"/>
</dbReference>
<dbReference type="InterPro" id="IPR036921">
    <property type="entry name" value="PurM-like_N_sf"/>
</dbReference>
<organism evidence="4 5">
    <name type="scientific">Pseudoalteromonas tunicata D2</name>
    <dbReference type="NCBI Taxonomy" id="87626"/>
    <lineage>
        <taxon>Bacteria</taxon>
        <taxon>Pseudomonadati</taxon>
        <taxon>Pseudomonadota</taxon>
        <taxon>Gammaproteobacteria</taxon>
        <taxon>Alteromonadales</taxon>
        <taxon>Pseudoalteromonadaceae</taxon>
        <taxon>Pseudoalteromonas</taxon>
    </lineage>
</organism>
<proteinExistence type="predicted"/>
<name>A4CG24_9GAMM</name>
<reference evidence="4 5" key="1">
    <citation type="submission" date="2006-02" db="EMBL/GenBank/DDBJ databases">
        <authorList>
            <person name="Moran M.A."/>
            <person name="Kjelleberg S."/>
            <person name="Egan S."/>
            <person name="Saunders N."/>
            <person name="Thomas T."/>
            <person name="Ferriera S."/>
            <person name="Johnson J."/>
            <person name="Kravitz S."/>
            <person name="Halpern A."/>
            <person name="Remington K."/>
            <person name="Beeson K."/>
            <person name="Tran B."/>
            <person name="Rogers Y.-H."/>
            <person name="Friedman R."/>
            <person name="Venter J.C."/>
        </authorList>
    </citation>
    <scope>NUCLEOTIDE SEQUENCE [LARGE SCALE GENOMIC DNA]</scope>
    <source>
        <strain evidence="4 5">D2</strain>
    </source>
</reference>
<dbReference type="GO" id="GO:0016260">
    <property type="term" value="P:selenocysteine biosynthetic process"/>
    <property type="evidence" value="ECO:0007669"/>
    <property type="project" value="TreeGrafter"/>
</dbReference>
<dbReference type="GO" id="GO:0005524">
    <property type="term" value="F:ATP binding"/>
    <property type="evidence" value="ECO:0007669"/>
    <property type="project" value="UniProtKB-KW"/>
</dbReference>
<comment type="caution">
    <text evidence="4">The sequence shown here is derived from an EMBL/GenBank/DDBJ whole genome shotgun (WGS) entry which is preliminary data.</text>
</comment>
<keyword evidence="5" id="KW-1185">Reference proteome</keyword>
<dbReference type="Gene3D" id="3.30.1330.10">
    <property type="entry name" value="PurM-like, N-terminal domain"/>
    <property type="match status" value="1"/>
</dbReference>
<feature type="domain" description="PurM-like N-terminal" evidence="3">
    <location>
        <begin position="238"/>
        <end position="343"/>
    </location>
</feature>
<dbReference type="GO" id="GO:0004756">
    <property type="term" value="F:selenide, water dikinase activity"/>
    <property type="evidence" value="ECO:0007669"/>
    <property type="project" value="TreeGrafter"/>
</dbReference>
<dbReference type="SUPFAM" id="SSF51905">
    <property type="entry name" value="FAD/NAD(P)-binding domain"/>
    <property type="match status" value="1"/>
</dbReference>
<dbReference type="Pfam" id="PF00586">
    <property type="entry name" value="AIRS"/>
    <property type="match status" value="1"/>
</dbReference>
<evidence type="ECO:0000256" key="1">
    <source>
        <dbReference type="ARBA" id="ARBA00022741"/>
    </source>
</evidence>
<protein>
    <submittedName>
        <fullName evidence="4">Selenide,water dikinase</fullName>
    </submittedName>
</protein>
<dbReference type="InterPro" id="IPR036188">
    <property type="entry name" value="FAD/NAD-bd_sf"/>
</dbReference>
<dbReference type="InterPro" id="IPR004536">
    <property type="entry name" value="SPS/SelD"/>
</dbReference>
<evidence type="ECO:0000256" key="2">
    <source>
        <dbReference type="ARBA" id="ARBA00022840"/>
    </source>
</evidence>
<gene>
    <name evidence="4" type="ORF">PTD2_22735</name>
</gene>
<keyword evidence="2" id="KW-0067">ATP-binding</keyword>
<dbReference type="PANTHER" id="PTHR10256">
    <property type="entry name" value="SELENIDE, WATER DIKINASE"/>
    <property type="match status" value="1"/>
</dbReference>
<evidence type="ECO:0000259" key="3">
    <source>
        <dbReference type="Pfam" id="PF00586"/>
    </source>
</evidence>
<feature type="non-terminal residue" evidence="4">
    <location>
        <position position="348"/>
    </location>
</feature>
<dbReference type="EMBL" id="AAOH01000037">
    <property type="protein sequence ID" value="EAR26315.1"/>
    <property type="molecule type" value="Genomic_DNA"/>
</dbReference>
<sequence>VVLALRTRWPKRPIHLQIRAGRISSSIQQTLRAAAVVLIEEPQHEHNSPPNGAIQAGLICSGSRAPAWLANSGIPCQSKSGRVRTNRQLQVIDHPQIFATGDCAVIDTCPRPPSGVWAVRAAIPLAYNLEAACQNRPLRTWTPQRYALQLLGGLKADRPTAWALWGPFLLGPHPWWWHLKTKIDRRFIHRFQTLSMGIEATGERDAMRCRGCAAKLPATTLEAALMTAGVGGLATAPEDAAVVPTKSRGQVITLLQSVDGFPALISDPWLNGRITALHACSDIWACGATVQSAQAVITLPLAPPNIQQELLAQTIAGIRSALDTQQSLLIGGHSLESRDQAPDPCSLG</sequence>
<dbReference type="Proteomes" id="UP000006201">
    <property type="component" value="Unassembled WGS sequence"/>
</dbReference>
<feature type="non-terminal residue" evidence="4">
    <location>
        <position position="1"/>
    </location>
</feature>
<dbReference type="AlphaFoldDB" id="A4CG24"/>
<keyword evidence="1" id="KW-0547">Nucleotide-binding</keyword>
<dbReference type="eggNOG" id="COG1252">
    <property type="taxonomic scope" value="Bacteria"/>
</dbReference>
<accession>A4CG24</accession>
<dbReference type="SUPFAM" id="SSF55326">
    <property type="entry name" value="PurM N-terminal domain-like"/>
    <property type="match status" value="1"/>
</dbReference>